<keyword evidence="2" id="KW-1185">Reference proteome</keyword>
<comment type="caution">
    <text evidence="1">The sequence shown here is derived from an EMBL/GenBank/DDBJ whole genome shotgun (WGS) entry which is preliminary data.</text>
</comment>
<reference evidence="1 2" key="1">
    <citation type="journal article" date="2014" name="Genome Announc.">
        <title>Draft Genome Sequence of Bacteroides reticulotermitis Strain JCM 10512T, Isolated from the Gut of a Termite.</title>
        <authorList>
            <person name="Yuki M."/>
            <person name="Oshima K."/>
            <person name="Suda W."/>
            <person name="Sakamoto M."/>
            <person name="Iida T."/>
            <person name="Hattori M."/>
            <person name="Ohkuma M."/>
        </authorList>
    </citation>
    <scope>NUCLEOTIDE SEQUENCE [LARGE SCALE GENOMIC DNA]</scope>
    <source>
        <strain evidence="1 2">JCM 10512</strain>
    </source>
</reference>
<organism evidence="1 2">
    <name type="scientific">Bacteroides reticulotermitis JCM 10512</name>
    <dbReference type="NCBI Taxonomy" id="1445607"/>
    <lineage>
        <taxon>Bacteria</taxon>
        <taxon>Pseudomonadati</taxon>
        <taxon>Bacteroidota</taxon>
        <taxon>Bacteroidia</taxon>
        <taxon>Bacteroidales</taxon>
        <taxon>Bacteroidaceae</taxon>
        <taxon>Bacteroides</taxon>
    </lineage>
</organism>
<evidence type="ECO:0000313" key="2">
    <source>
        <dbReference type="Proteomes" id="UP000019131"/>
    </source>
</evidence>
<accession>W4UR41</accession>
<proteinExistence type="predicted"/>
<evidence type="ECO:0000313" key="1">
    <source>
        <dbReference type="EMBL" id="GAE83665.1"/>
    </source>
</evidence>
<dbReference type="Proteomes" id="UP000019131">
    <property type="component" value="Unassembled WGS sequence"/>
</dbReference>
<protein>
    <submittedName>
        <fullName evidence="1">Uncharacterized protein</fullName>
    </submittedName>
</protein>
<name>W4UR41_9BACE</name>
<dbReference type="InterPro" id="IPR032546">
    <property type="entry name" value="DUF4943"/>
</dbReference>
<dbReference type="Pfam" id="PF16301">
    <property type="entry name" value="DUF4943"/>
    <property type="match status" value="1"/>
</dbReference>
<dbReference type="STRING" id="1445607.JCM10512_1956"/>
<dbReference type="EMBL" id="BAIV01000010">
    <property type="protein sequence ID" value="GAE83665.1"/>
    <property type="molecule type" value="Genomic_DNA"/>
</dbReference>
<gene>
    <name evidence="1" type="ORF">JCM10512_1956</name>
</gene>
<dbReference type="AlphaFoldDB" id="W4UR41"/>
<sequence length="59" mass="7239">MVKANAENYEAIYFLTDEEVLDAATCYRRWWEGRKYPKTYWTIDPCYDEPLCGTGYRWW</sequence>